<evidence type="ECO:0000256" key="1">
    <source>
        <dbReference type="SAM" id="MobiDB-lite"/>
    </source>
</evidence>
<feature type="region of interest" description="Disordered" evidence="1">
    <location>
        <begin position="32"/>
        <end position="96"/>
    </location>
</feature>
<organism evidence="2 3">
    <name type="scientific">Rhododendron griersonianum</name>
    <dbReference type="NCBI Taxonomy" id="479676"/>
    <lineage>
        <taxon>Eukaryota</taxon>
        <taxon>Viridiplantae</taxon>
        <taxon>Streptophyta</taxon>
        <taxon>Embryophyta</taxon>
        <taxon>Tracheophyta</taxon>
        <taxon>Spermatophyta</taxon>
        <taxon>Magnoliopsida</taxon>
        <taxon>eudicotyledons</taxon>
        <taxon>Gunneridae</taxon>
        <taxon>Pentapetalae</taxon>
        <taxon>asterids</taxon>
        <taxon>Ericales</taxon>
        <taxon>Ericaceae</taxon>
        <taxon>Ericoideae</taxon>
        <taxon>Rhodoreae</taxon>
        <taxon>Rhododendron</taxon>
    </lineage>
</organism>
<protein>
    <submittedName>
        <fullName evidence="2">Uncharacterized protein</fullName>
    </submittedName>
</protein>
<dbReference type="EMBL" id="JACTNZ010000003">
    <property type="protein sequence ID" value="KAG5557372.1"/>
    <property type="molecule type" value="Genomic_DNA"/>
</dbReference>
<accession>A0AAV6KY25</accession>
<comment type="caution">
    <text evidence="2">The sequence shown here is derived from an EMBL/GenBank/DDBJ whole genome shotgun (WGS) entry which is preliminary data.</text>
</comment>
<sequence>MCLFPVTHLFPHLPNTTSLQLPSPCSSSFLAVTPSPDQSQISPPLSPAPAPCLNSSPLPHSTPLPPTPRLPSPASVKTPSSTSPPTTTSLSPSTPPPLVALILYAAVFGLRMVLYGDNIVLSGLIRPLPLASCFRMKDFAN</sequence>
<keyword evidence="3" id="KW-1185">Reference proteome</keyword>
<proteinExistence type="predicted"/>
<dbReference type="AlphaFoldDB" id="A0AAV6KY25"/>
<name>A0AAV6KY25_9ERIC</name>
<reference evidence="2" key="1">
    <citation type="submission" date="2020-08" db="EMBL/GenBank/DDBJ databases">
        <title>Plant Genome Project.</title>
        <authorList>
            <person name="Zhang R.-G."/>
        </authorList>
    </citation>
    <scope>NUCLEOTIDE SEQUENCE</scope>
    <source>
        <strain evidence="2">WSP0</strain>
        <tissue evidence="2">Leaf</tissue>
    </source>
</reference>
<evidence type="ECO:0000313" key="2">
    <source>
        <dbReference type="EMBL" id="KAG5557372.1"/>
    </source>
</evidence>
<feature type="compositionally biased region" description="Polar residues" evidence="1">
    <location>
        <begin position="32"/>
        <end position="41"/>
    </location>
</feature>
<feature type="compositionally biased region" description="Pro residues" evidence="1">
    <location>
        <begin position="60"/>
        <end position="71"/>
    </location>
</feature>
<feature type="compositionally biased region" description="Low complexity" evidence="1">
    <location>
        <begin position="72"/>
        <end position="92"/>
    </location>
</feature>
<dbReference type="Proteomes" id="UP000823749">
    <property type="component" value="Chromosome 3"/>
</dbReference>
<gene>
    <name evidence="2" type="ORF">RHGRI_007584</name>
</gene>
<evidence type="ECO:0000313" key="3">
    <source>
        <dbReference type="Proteomes" id="UP000823749"/>
    </source>
</evidence>